<feature type="transmembrane region" description="Helical" evidence="1">
    <location>
        <begin position="331"/>
        <end position="348"/>
    </location>
</feature>
<proteinExistence type="predicted"/>
<evidence type="ECO:0000256" key="1">
    <source>
        <dbReference type="SAM" id="Phobius"/>
    </source>
</evidence>
<keyword evidence="1" id="KW-1133">Transmembrane helix</keyword>
<feature type="transmembrane region" description="Helical" evidence="1">
    <location>
        <begin position="541"/>
        <end position="558"/>
    </location>
</feature>
<feature type="transmembrane region" description="Helical" evidence="1">
    <location>
        <begin position="483"/>
        <end position="505"/>
    </location>
</feature>
<feature type="transmembrane region" description="Helical" evidence="1">
    <location>
        <begin position="100"/>
        <end position="121"/>
    </location>
</feature>
<reference evidence="2" key="1">
    <citation type="submission" date="2019-11" db="EMBL/GenBank/DDBJ databases">
        <title>Genomic insights into an expanded diversity of filamentous marine cyanobacteria reveals the extraordinary biosynthetic potential of Moorea and Okeania.</title>
        <authorList>
            <person name="Ferreira Leao T."/>
            <person name="Wang M."/>
            <person name="Moss N."/>
            <person name="Da Silva R."/>
            <person name="Sanders J."/>
            <person name="Nurk S."/>
            <person name="Gurevich A."/>
            <person name="Humphrey G."/>
            <person name="Reher R."/>
            <person name="Zhu Q."/>
            <person name="Belda-Ferre P."/>
            <person name="Glukhov E."/>
            <person name="Rex R."/>
            <person name="Dorrestein P.C."/>
            <person name="Knight R."/>
            <person name="Pevzner P."/>
            <person name="Gerwick W.H."/>
            <person name="Gerwick L."/>
        </authorList>
    </citation>
    <scope>NUCLEOTIDE SEQUENCE</scope>
    <source>
        <strain evidence="2">SIO1C4</strain>
    </source>
</reference>
<dbReference type="AlphaFoldDB" id="A0A6B3N989"/>
<keyword evidence="1" id="KW-0812">Transmembrane</keyword>
<feature type="transmembrane region" description="Helical" evidence="1">
    <location>
        <begin position="511"/>
        <end position="529"/>
    </location>
</feature>
<accession>A0A6B3N989</accession>
<feature type="transmembrane region" description="Helical" evidence="1">
    <location>
        <begin position="211"/>
        <end position="229"/>
    </location>
</feature>
<feature type="transmembrane region" description="Helical" evidence="1">
    <location>
        <begin position="291"/>
        <end position="310"/>
    </location>
</feature>
<name>A0A6B3N989_9CYAN</name>
<gene>
    <name evidence="2" type="ORF">F6J89_00525</name>
</gene>
<feature type="transmembrane region" description="Helical" evidence="1">
    <location>
        <begin position="184"/>
        <end position="204"/>
    </location>
</feature>
<protein>
    <submittedName>
        <fullName evidence="2">ABC transporter permease</fullName>
    </submittedName>
</protein>
<sequence length="583" mass="66664">MINFLDIIGDWNPQLLRELRGRLKPRNVLITVNVSLLGQLLLFLYSSSKLPSDIPNPNKYWNPIRNQYCAEPTPTNDPSLCIRYPVDPIAIDWQMWWHNLFIALGWISIFTLLVLGTFLIISDLSREERRGTLNFLRLSPLSEIKIMSGKLLGVPILLYLAVILAVPLHLWAGLSAEIPLLRIFLFYLVVASSCIFFYSGALLLGSSISNWSWLLPWLGSGIVIAFLMLTKDLIDSSPDEQLTWLRLLGPIHPMLYLFYPCQGHCCHGVCETGFWDWINWQWYYFRVGQSMFSLVGFVLLQHGLWTYWIWQGFKRRFRNPNTTIISKGQSYLLVACFEVVIVGCSVPERWFLGSGRPDRHIIYLAVVNSIMLFVLMVTLSPSRQTLLDWVHSRRERASHPQGFRKNTLVSDLIWGEKSPAIVAMAINIAIAVSPLIIGSLLGILEAFEKTEMLFLGAFFVSLMMVYATIIQLILMMKTSRPSLWVIGTIVALVLLLPKTLAILGMHHLQYIILWLFSTFPSKIISYVVYREMDTTRMSTMFLALLGQLTIVTLLNLQLRRQLKLASESASKAILKRYPSFPTN</sequence>
<feature type="transmembrane region" description="Helical" evidence="1">
    <location>
        <begin position="360"/>
        <end position="379"/>
    </location>
</feature>
<comment type="caution">
    <text evidence="2">The sequence shown here is derived from an EMBL/GenBank/DDBJ whole genome shotgun (WGS) entry which is preliminary data.</text>
</comment>
<dbReference type="EMBL" id="JAAHFQ010000006">
    <property type="protein sequence ID" value="NER26181.1"/>
    <property type="molecule type" value="Genomic_DNA"/>
</dbReference>
<feature type="transmembrane region" description="Helical" evidence="1">
    <location>
        <begin position="27"/>
        <end position="45"/>
    </location>
</feature>
<feature type="transmembrane region" description="Helical" evidence="1">
    <location>
        <begin position="420"/>
        <end position="441"/>
    </location>
</feature>
<organism evidence="2">
    <name type="scientific">Symploca sp. SIO1C4</name>
    <dbReference type="NCBI Taxonomy" id="2607765"/>
    <lineage>
        <taxon>Bacteria</taxon>
        <taxon>Bacillati</taxon>
        <taxon>Cyanobacteriota</taxon>
        <taxon>Cyanophyceae</taxon>
        <taxon>Coleofasciculales</taxon>
        <taxon>Coleofasciculaceae</taxon>
        <taxon>Symploca</taxon>
    </lineage>
</organism>
<feature type="transmembrane region" description="Helical" evidence="1">
    <location>
        <begin position="453"/>
        <end position="476"/>
    </location>
</feature>
<keyword evidence="1" id="KW-0472">Membrane</keyword>
<feature type="transmembrane region" description="Helical" evidence="1">
    <location>
        <begin position="151"/>
        <end position="172"/>
    </location>
</feature>
<evidence type="ECO:0000313" key="2">
    <source>
        <dbReference type="EMBL" id="NER26181.1"/>
    </source>
</evidence>